<evidence type="ECO:0000256" key="3">
    <source>
        <dbReference type="ARBA" id="ARBA00023155"/>
    </source>
</evidence>
<accession>B3S8U5</accession>
<dbReference type="PANTHER" id="PTHR24340">
    <property type="entry name" value="HOMEOBOX PROTEIN NKX"/>
    <property type="match status" value="1"/>
</dbReference>
<dbReference type="Pfam" id="PF00046">
    <property type="entry name" value="Homeodomain"/>
    <property type="match status" value="1"/>
</dbReference>
<keyword evidence="3 5" id="KW-0371">Homeobox</keyword>
<dbReference type="AlphaFoldDB" id="B3S8U5"/>
<dbReference type="InterPro" id="IPR050394">
    <property type="entry name" value="Homeobox_NK-like"/>
</dbReference>
<evidence type="ECO:0000256" key="2">
    <source>
        <dbReference type="ARBA" id="ARBA00023125"/>
    </source>
</evidence>
<dbReference type="CDD" id="cd00086">
    <property type="entry name" value="homeodomain"/>
    <property type="match status" value="1"/>
</dbReference>
<keyword evidence="9" id="KW-1185">Reference proteome</keyword>
<dbReference type="eggNOG" id="KOG0847">
    <property type="taxonomic scope" value="Eukaryota"/>
</dbReference>
<dbReference type="InterPro" id="IPR001356">
    <property type="entry name" value="HD"/>
</dbReference>
<evidence type="ECO:0000313" key="8">
    <source>
        <dbReference type="EMBL" id="EDV20832.1"/>
    </source>
</evidence>
<dbReference type="SMART" id="SM00389">
    <property type="entry name" value="HOX"/>
    <property type="match status" value="1"/>
</dbReference>
<dbReference type="Gene3D" id="1.10.10.60">
    <property type="entry name" value="Homeodomain-like"/>
    <property type="match status" value="1"/>
</dbReference>
<dbReference type="PRINTS" id="PR00031">
    <property type="entry name" value="HTHREPRESSR"/>
</dbReference>
<feature type="DNA-binding region" description="Homeobox" evidence="5">
    <location>
        <begin position="3"/>
        <end position="59"/>
    </location>
</feature>
<evidence type="ECO:0000256" key="5">
    <source>
        <dbReference type="PROSITE-ProRule" id="PRU00108"/>
    </source>
</evidence>
<evidence type="ECO:0000259" key="7">
    <source>
        <dbReference type="PROSITE" id="PS50071"/>
    </source>
</evidence>
<dbReference type="InterPro" id="IPR020479">
    <property type="entry name" value="HD_metazoa"/>
</dbReference>
<dbReference type="CTD" id="6757918"/>
<dbReference type="InParanoid" id="B3S8U5"/>
<dbReference type="PhylomeDB" id="B3S8U5"/>
<dbReference type="Proteomes" id="UP000009022">
    <property type="component" value="Unassembled WGS sequence"/>
</dbReference>
<organism evidence="8 9">
    <name type="scientific">Trichoplax adhaerens</name>
    <name type="common">Trichoplax reptans</name>
    <dbReference type="NCBI Taxonomy" id="10228"/>
    <lineage>
        <taxon>Eukaryota</taxon>
        <taxon>Metazoa</taxon>
        <taxon>Placozoa</taxon>
        <taxon>Uniplacotomia</taxon>
        <taxon>Trichoplacea</taxon>
        <taxon>Trichoplacidae</taxon>
        <taxon>Trichoplax</taxon>
    </lineage>
</organism>
<dbReference type="PANTHER" id="PTHR24340:SF21">
    <property type="entry name" value="HOMEOBOX PROTEIN NKX-6.2"/>
    <property type="match status" value="1"/>
</dbReference>
<feature type="non-terminal residue" evidence="8">
    <location>
        <position position="1"/>
    </location>
</feature>
<comment type="subcellular location">
    <subcellularLocation>
        <location evidence="1 5 6">Nucleus</location>
    </subcellularLocation>
</comment>
<dbReference type="STRING" id="10228.B3S8U5"/>
<dbReference type="RefSeq" id="XP_002116773.1">
    <property type="nucleotide sequence ID" value="XM_002116737.1"/>
</dbReference>
<dbReference type="OMA" id="PLFSHNQ"/>
<dbReference type="GO" id="GO:0000981">
    <property type="term" value="F:DNA-binding transcription factor activity, RNA polymerase II-specific"/>
    <property type="evidence" value="ECO:0007669"/>
    <property type="project" value="InterPro"/>
</dbReference>
<dbReference type="PROSITE" id="PS00027">
    <property type="entry name" value="HOMEOBOX_1"/>
    <property type="match status" value="1"/>
</dbReference>
<dbReference type="SUPFAM" id="SSF46689">
    <property type="entry name" value="Homeodomain-like"/>
    <property type="match status" value="1"/>
</dbReference>
<evidence type="ECO:0000256" key="6">
    <source>
        <dbReference type="RuleBase" id="RU000682"/>
    </source>
</evidence>
<evidence type="ECO:0000313" key="9">
    <source>
        <dbReference type="Proteomes" id="UP000009022"/>
    </source>
</evidence>
<dbReference type="InterPro" id="IPR017970">
    <property type="entry name" value="Homeobox_CS"/>
</dbReference>
<dbReference type="GO" id="GO:0003677">
    <property type="term" value="F:DNA binding"/>
    <property type="evidence" value="ECO:0007669"/>
    <property type="project" value="UniProtKB-UniRule"/>
</dbReference>
<dbReference type="InterPro" id="IPR000047">
    <property type="entry name" value="HTH_motif"/>
</dbReference>
<feature type="domain" description="Homeobox" evidence="7">
    <location>
        <begin position="1"/>
        <end position="58"/>
    </location>
</feature>
<dbReference type="EMBL" id="DS985257">
    <property type="protein sequence ID" value="EDV20832.1"/>
    <property type="molecule type" value="Genomic_DNA"/>
</dbReference>
<dbReference type="InterPro" id="IPR009057">
    <property type="entry name" value="Homeodomain-like_sf"/>
</dbReference>
<keyword evidence="2 5" id="KW-0238">DNA-binding</keyword>
<dbReference type="HOGENOM" id="CLU_049543_10_1_1"/>
<dbReference type="GeneID" id="6757918"/>
<evidence type="ECO:0000256" key="1">
    <source>
        <dbReference type="ARBA" id="ARBA00004123"/>
    </source>
</evidence>
<protein>
    <recommendedName>
        <fullName evidence="7">Homeobox domain-containing protein</fullName>
    </recommendedName>
</protein>
<dbReference type="OrthoDB" id="6159439at2759"/>
<dbReference type="GO" id="GO:0005634">
    <property type="term" value="C:nucleus"/>
    <property type="evidence" value="ECO:0007669"/>
    <property type="project" value="UniProtKB-SubCell"/>
</dbReference>
<sequence>KHSRPTFSGRQILALENVFQKTRYVVGPERSRLAFVLGMTENQVKVWFQNRRTKWRKSQPHH</sequence>
<dbReference type="KEGG" id="tad:TRIADDRAFT_31334"/>
<evidence type="ECO:0000256" key="4">
    <source>
        <dbReference type="ARBA" id="ARBA00023242"/>
    </source>
</evidence>
<reference evidence="8 9" key="1">
    <citation type="journal article" date="2008" name="Nature">
        <title>The Trichoplax genome and the nature of placozoans.</title>
        <authorList>
            <person name="Srivastava M."/>
            <person name="Begovic E."/>
            <person name="Chapman J."/>
            <person name="Putnam N.H."/>
            <person name="Hellsten U."/>
            <person name="Kawashima T."/>
            <person name="Kuo A."/>
            <person name="Mitros T."/>
            <person name="Salamov A."/>
            <person name="Carpenter M.L."/>
            <person name="Signorovitch A.Y."/>
            <person name="Moreno M.A."/>
            <person name="Kamm K."/>
            <person name="Grimwood J."/>
            <person name="Schmutz J."/>
            <person name="Shapiro H."/>
            <person name="Grigoriev I.V."/>
            <person name="Buss L.W."/>
            <person name="Schierwater B."/>
            <person name="Dellaporta S.L."/>
            <person name="Rokhsar D.S."/>
        </authorList>
    </citation>
    <scope>NUCLEOTIDE SEQUENCE [LARGE SCALE GENOMIC DNA]</scope>
    <source>
        <strain evidence="8 9">Grell-BS-1999</strain>
    </source>
</reference>
<name>B3S8U5_TRIAD</name>
<gene>
    <name evidence="8" type="ORF">TRIADDRAFT_31334</name>
</gene>
<proteinExistence type="predicted"/>
<dbReference type="PROSITE" id="PS50071">
    <property type="entry name" value="HOMEOBOX_2"/>
    <property type="match status" value="1"/>
</dbReference>
<keyword evidence="4 5" id="KW-0539">Nucleus</keyword>
<dbReference type="PRINTS" id="PR00024">
    <property type="entry name" value="HOMEOBOX"/>
</dbReference>